<dbReference type="AlphaFoldDB" id="A0A3Z9EZQ8"/>
<evidence type="ECO:0000313" key="6">
    <source>
        <dbReference type="Proteomes" id="UP000409545"/>
    </source>
</evidence>
<gene>
    <name evidence="2" type="ORF">B9Q54_01195</name>
    <name evidence="1" type="ORF">BU953_01085</name>
    <name evidence="3" type="ORF">DSX26_05235</name>
    <name evidence="4" type="ORF">DYU70_05705</name>
</gene>
<protein>
    <submittedName>
        <fullName evidence="2">Uncharacterized protein</fullName>
    </submittedName>
</protein>
<dbReference type="EMBL" id="AACQHW010000004">
    <property type="protein sequence ID" value="EAL6850872.1"/>
    <property type="molecule type" value="Genomic_DNA"/>
</dbReference>
<dbReference type="EMBL" id="AABUYW010000001">
    <property type="protein sequence ID" value="EAJ1076230.1"/>
    <property type="molecule type" value="Genomic_DNA"/>
</dbReference>
<proteinExistence type="predicted"/>
<sequence length="68" mass="8170">MDYNVFLLNIQDKINQEDFFNLKLKFEQLQNKKEALSNLVFLRLQDPIKPLIMSMICGFFKFRLVGNR</sequence>
<organism evidence="2 6">
    <name type="scientific">Campylobacter coli</name>
    <dbReference type="NCBI Taxonomy" id="195"/>
    <lineage>
        <taxon>Bacteria</taxon>
        <taxon>Pseudomonadati</taxon>
        <taxon>Campylobacterota</taxon>
        <taxon>Epsilonproteobacteria</taxon>
        <taxon>Campylobacterales</taxon>
        <taxon>Campylobacteraceae</taxon>
        <taxon>Campylobacter</taxon>
    </lineage>
</organism>
<evidence type="ECO:0000313" key="3">
    <source>
        <dbReference type="EMBL" id="EAL6850872.1"/>
    </source>
</evidence>
<reference evidence="6 8" key="1">
    <citation type="submission" date="2018-05" db="EMBL/GenBank/DDBJ databases">
        <authorList>
            <consortium name="NARMS: The National Antimicrobial Resistance Monitoring System"/>
        </authorList>
    </citation>
    <scope>NUCLEOTIDE SEQUENCE [LARGE SCALE GENOMIC DNA]</scope>
    <source>
        <strain evidence="4 7">CVM N17C171</strain>
        <strain evidence="3 5">CVM N17C548</strain>
        <strain evidence="1 8">FSIS1609200</strain>
        <strain evidence="2 6">FSIS1711007</strain>
    </source>
</reference>
<comment type="caution">
    <text evidence="2">The sequence shown here is derived from an EMBL/GenBank/DDBJ whole genome shotgun (WGS) entry which is preliminary data.</text>
</comment>
<dbReference type="Proteomes" id="UP000557830">
    <property type="component" value="Unassembled WGS sequence"/>
</dbReference>
<dbReference type="RefSeq" id="WP_002778410.1">
    <property type="nucleotide sequence ID" value="NZ_AANOQZ020000027.1"/>
</dbReference>
<dbReference type="EMBL" id="AACGUZ010000002">
    <property type="protein sequence ID" value="EAK5102892.1"/>
    <property type="molecule type" value="Genomic_DNA"/>
</dbReference>
<dbReference type="EMBL" id="AACSIE010000004">
    <property type="protein sequence ID" value="EAL9204656.1"/>
    <property type="molecule type" value="Genomic_DNA"/>
</dbReference>
<evidence type="ECO:0000313" key="2">
    <source>
        <dbReference type="EMBL" id="EAK5102892.1"/>
    </source>
</evidence>
<evidence type="ECO:0000313" key="7">
    <source>
        <dbReference type="Proteomes" id="UP000411403"/>
    </source>
</evidence>
<dbReference type="Proteomes" id="UP000352088">
    <property type="component" value="Unassembled WGS sequence"/>
</dbReference>
<evidence type="ECO:0000313" key="5">
    <source>
        <dbReference type="Proteomes" id="UP000352088"/>
    </source>
</evidence>
<dbReference type="GeneID" id="66544577"/>
<evidence type="ECO:0000313" key="8">
    <source>
        <dbReference type="Proteomes" id="UP000557830"/>
    </source>
</evidence>
<accession>A0A3Z9EZQ8</accession>
<name>A0A3Z9EZQ8_CAMCO</name>
<evidence type="ECO:0000313" key="1">
    <source>
        <dbReference type="EMBL" id="EAJ1076230.1"/>
    </source>
</evidence>
<evidence type="ECO:0000313" key="4">
    <source>
        <dbReference type="EMBL" id="EAL9204656.1"/>
    </source>
</evidence>
<dbReference type="Proteomes" id="UP000411403">
    <property type="component" value="Unassembled WGS sequence"/>
</dbReference>
<dbReference type="Proteomes" id="UP000409545">
    <property type="component" value="Unassembled WGS sequence"/>
</dbReference>
<dbReference type="KEGG" id="ccof:VC76_02200"/>